<dbReference type="Pfam" id="PF19326">
    <property type="entry name" value="AMP_deaminase"/>
    <property type="match status" value="2"/>
</dbReference>
<dbReference type="Gene3D" id="3.20.20.140">
    <property type="entry name" value="Metal-dependent hydrolases"/>
    <property type="match status" value="2"/>
</dbReference>
<name>A0A640KQD1_LEITA</name>
<keyword evidence="4" id="KW-1185">Reference proteome</keyword>
<dbReference type="PANTHER" id="PTHR11359">
    <property type="entry name" value="AMP DEAMINASE"/>
    <property type="match status" value="1"/>
</dbReference>
<dbReference type="GO" id="GO:0032264">
    <property type="term" value="P:IMP salvage"/>
    <property type="evidence" value="ECO:0007669"/>
    <property type="project" value="InterPro"/>
</dbReference>
<gene>
    <name evidence="3" type="ORF">LtaPh_3227500</name>
</gene>
<evidence type="ECO:0000313" key="3">
    <source>
        <dbReference type="EMBL" id="GET91598.1"/>
    </source>
</evidence>
<feature type="compositionally biased region" description="Polar residues" evidence="2">
    <location>
        <begin position="25"/>
        <end position="38"/>
    </location>
</feature>
<dbReference type="Proteomes" id="UP000419144">
    <property type="component" value="Unassembled WGS sequence"/>
</dbReference>
<dbReference type="EMBL" id="BLBS01000049">
    <property type="protein sequence ID" value="GET91598.1"/>
    <property type="molecule type" value="Genomic_DNA"/>
</dbReference>
<feature type="region of interest" description="Disordered" evidence="2">
    <location>
        <begin position="1389"/>
        <end position="1412"/>
    </location>
</feature>
<dbReference type="SUPFAM" id="SSF51556">
    <property type="entry name" value="Metallo-dependent hydrolases"/>
    <property type="match status" value="2"/>
</dbReference>
<dbReference type="OrthoDB" id="1723809at2759"/>
<dbReference type="InterPro" id="IPR006329">
    <property type="entry name" value="AMPD"/>
</dbReference>
<protein>
    <submittedName>
        <fullName evidence="3">Adenosine monophosphate deaminase, putative</fullName>
    </submittedName>
</protein>
<sequence>MESTHLQPKVHGGATPVIERFLSNKHPQQRYSMISSSEPFAGSGSASGKKPGSDDDDKTQRNFYGRNTLEASDALMAPTYHRIMIDGDEGDKDYLKCVGIMAQIIRSRQTYKDTDQGQLEVPLTAEELERRYCSTTAAATVVSAGSQSASSSFPPSSAACETRKHLLSQSHDSAAAASPMGLEFCHGVFRFDGMRTSIVPWEQYVRDICAVYGAIENGPCLSTARMRLTSIAEKFRLYLLLNREIEGSCDELYRDGGVYAPCTRVDNGVNMHTSVVAPVLLEYVVTTALEQPNAPLYIDPQTQQVVTLAAYLEAGGIQDPRELTVEGLGLQPTLYRNKYLPYDPFDAKLNPAGTFGATLLQALLSTEGPCHGNLCGVLLRAELEQREYQKQHMTATEMALEICGHHPEELTRLAAWVHRQGFNKFSRNRWVLVIQRERHSTKQLVLNQLPSLCNTVGDQLRHIFYPLFMATLCPHDPQWLDVAQLLCHTGAIGIRTSAVVRSENFNTTRVEPDAIPCNNASRENGQTTEHGNATVHGGGCSDYYFFYYIWANLVSLNALRTRFGLNTLLFMPSVNEKAPAYDQLVSSFLLGDVVHDVSSLAQSWIMQFLYMYCRIGIVLSPLRDNALSTAYFDSPFVKYFRQGMRVSISTSDPLYFHHHESQPLIEEYATLSKLCCLTPMDTMELGRNSVLNSSFPPEVKQAWLGERFSLLGAEGNDLRRCGVCDYRLQFRHETLAHEEALLNQLLSKAGIKAEGGVGSGVDGGDSDGGALSLHLIPYAQSVLVSDLVQKSRHSRRMNYTDQRIVYPRIDIYYGDHRSGFATDAVAALRHVVLLRQKYVGNANRTAVADANVHVEDVFSTNHQFDEAQWEYNTYYGVCILSQQGKTPQWPAFLPTMTEFIRDMSVIRQAASSVALQRLATHRLSLLEQKFLLHLSMNISNEAGKKEEKEWNNRDFFTAYKVDTNVHTDAGSNARTLLEFFVDKALNHGEDVVFERDHHPVTLKELLSEYEIDVHHIAVDELHHRLNTHPDLREIFLSPFNFMQGRYFAELTKRTLDIYEEDAFSYAENRLSITGTSEQEWYDLAHWFDRYGMASSRSRWMVCLPWEYRRLRRSGVLKNFGEFLDNVFHPLWEISMHPAKDTKFHYLLAHLSGFDCTSDESKIDLPLTDVSPHDWNSDLNPPYSYYMYYMWANITSLNEFRASRGLSTFTLRPQCGERGGMDHLVSGFCLANSISHGVTLARHPVLEYMWYIAQVGVAMSPLSNTAGASAYLENPFPVFFHRGLNVSLATNQPLYFHFTREPLVEEYSIAAKLWKFELNDMSEIARNSVLQSGFSAAWKENALGPRYQLRSTLGNDVRRSRVSDVRVAYRYEVYHTELNFLDEQLAAGSSRLPGSVSVPETAPLPAERETSGGRQNRLFSGVSRFSTDADCEPAGGAVSSRAPAASSQRMPRAMKLLEEELAICGDAAVTNIWNGVVSTSLLRPSFSNADKSLAWLHTTNSRTVQLSRNSASGFTLDADGLTGGAVTCRDSTTGRGISPHAIPLATNSWPKQFDRSAGECFARAASNRRTGHPGRSVRRHERRRSGAVVEWRVCGDWGTHSGKRGRRWWARAALNSASVYRVSLFHVLPPLTPC</sequence>
<dbReference type="VEuPathDB" id="TriTrypDB:LtaPh_3227500"/>
<comment type="similarity">
    <text evidence="1">Belongs to the metallo-dependent hydrolases superfamily. Adenosine and AMP deaminases family.</text>
</comment>
<dbReference type="InterPro" id="IPR032466">
    <property type="entry name" value="Metal_Hydrolase"/>
</dbReference>
<dbReference type="PANTHER" id="PTHR11359:SF6">
    <property type="entry name" value="DEAMINASE, PUTATIVE-RELATED"/>
    <property type="match status" value="1"/>
</dbReference>
<proteinExistence type="inferred from homology"/>
<evidence type="ECO:0000256" key="1">
    <source>
        <dbReference type="ARBA" id="ARBA00006676"/>
    </source>
</evidence>
<feature type="compositionally biased region" description="Low complexity" evidence="2">
    <location>
        <begin position="41"/>
        <end position="50"/>
    </location>
</feature>
<accession>A0A640KQD1</accession>
<comment type="caution">
    <text evidence="3">The sequence shown here is derived from an EMBL/GenBank/DDBJ whole genome shotgun (WGS) entry which is preliminary data.</text>
</comment>
<dbReference type="GO" id="GO:0046033">
    <property type="term" value="P:AMP metabolic process"/>
    <property type="evidence" value="ECO:0007669"/>
    <property type="project" value="TreeGrafter"/>
</dbReference>
<dbReference type="GO" id="GO:0003876">
    <property type="term" value="F:AMP deaminase activity"/>
    <property type="evidence" value="ECO:0007669"/>
    <property type="project" value="InterPro"/>
</dbReference>
<feature type="region of interest" description="Disordered" evidence="2">
    <location>
        <begin position="1"/>
        <end position="61"/>
    </location>
</feature>
<organism evidence="3 4">
    <name type="scientific">Leishmania tarentolae</name>
    <name type="common">Sauroleishmania tarentolae</name>
    <dbReference type="NCBI Taxonomy" id="5689"/>
    <lineage>
        <taxon>Eukaryota</taxon>
        <taxon>Discoba</taxon>
        <taxon>Euglenozoa</taxon>
        <taxon>Kinetoplastea</taxon>
        <taxon>Metakinetoplastina</taxon>
        <taxon>Trypanosomatida</taxon>
        <taxon>Trypanosomatidae</taxon>
        <taxon>Leishmaniinae</taxon>
        <taxon>Leishmania</taxon>
        <taxon>lizard Leishmania</taxon>
    </lineage>
</organism>
<dbReference type="Gene3D" id="4.10.800.20">
    <property type="match status" value="2"/>
</dbReference>
<evidence type="ECO:0000256" key="2">
    <source>
        <dbReference type="SAM" id="MobiDB-lite"/>
    </source>
</evidence>
<evidence type="ECO:0000313" key="4">
    <source>
        <dbReference type="Proteomes" id="UP000419144"/>
    </source>
</evidence>
<dbReference type="FunFam" id="3.20.20.140:FF:000035">
    <property type="entry name" value="Probable amp deaminase"/>
    <property type="match status" value="1"/>
</dbReference>
<dbReference type="FunFam" id="4.10.800.20:FF:000003">
    <property type="entry name" value="Putative adenosine monophosphate deaminase"/>
    <property type="match status" value="1"/>
</dbReference>
<reference evidence="3" key="1">
    <citation type="submission" date="2019-11" db="EMBL/GenBank/DDBJ databases">
        <title>Leishmania tarentolae CDS.</title>
        <authorList>
            <person name="Goto Y."/>
            <person name="Yamagishi J."/>
        </authorList>
    </citation>
    <scope>NUCLEOTIDE SEQUENCE [LARGE SCALE GENOMIC DNA]</scope>
    <source>
        <strain evidence="3">Parrot Tar II</strain>
    </source>
</reference>
<dbReference type="GO" id="GO:0005829">
    <property type="term" value="C:cytosol"/>
    <property type="evidence" value="ECO:0007669"/>
    <property type="project" value="TreeGrafter"/>
</dbReference>